<proteinExistence type="predicted"/>
<evidence type="ECO:0000259" key="6">
    <source>
        <dbReference type="Pfam" id="PF00535"/>
    </source>
</evidence>
<dbReference type="Gene3D" id="3.90.550.10">
    <property type="entry name" value="Spore Coat Polysaccharide Biosynthesis Protein SpsA, Chain A"/>
    <property type="match status" value="1"/>
</dbReference>
<dbReference type="InterPro" id="IPR013216">
    <property type="entry name" value="Methyltransf_11"/>
</dbReference>
<dbReference type="GO" id="GO:0008757">
    <property type="term" value="F:S-adenosylmethionine-dependent methyltransferase activity"/>
    <property type="evidence" value="ECO:0007669"/>
    <property type="project" value="InterPro"/>
</dbReference>
<feature type="domain" description="Glycosyltransferase 2-like" evidence="6">
    <location>
        <begin position="10"/>
        <end position="174"/>
    </location>
</feature>
<dbReference type="Pfam" id="PF08241">
    <property type="entry name" value="Methyltransf_11"/>
    <property type="match status" value="1"/>
</dbReference>
<dbReference type="InterPro" id="IPR050256">
    <property type="entry name" value="Glycosyltransferase_2"/>
</dbReference>
<evidence type="ECO:0000259" key="8">
    <source>
        <dbReference type="Pfam" id="PF08241"/>
    </source>
</evidence>
<dbReference type="InterPro" id="IPR029063">
    <property type="entry name" value="SAM-dependent_MTases_sf"/>
</dbReference>
<dbReference type="InterPro" id="IPR029044">
    <property type="entry name" value="Nucleotide-diphossugar_trans"/>
</dbReference>
<dbReference type="EMBL" id="MTKS01000057">
    <property type="protein sequence ID" value="RWX51962.1"/>
    <property type="molecule type" value="Genomic_DNA"/>
</dbReference>
<feature type="domain" description="Methyltransferase type 11" evidence="8">
    <location>
        <begin position="402"/>
        <end position="490"/>
    </location>
</feature>
<evidence type="ECO:0000256" key="2">
    <source>
        <dbReference type="ARBA" id="ARBA00022692"/>
    </source>
</evidence>
<reference evidence="9 10" key="1">
    <citation type="submission" date="2017-01" db="EMBL/GenBank/DDBJ databases">
        <title>The cable genome- insights into the physiology and evolution of filamentous bacteria capable of sulfide oxidation via long distance electron transfer.</title>
        <authorList>
            <person name="Schreiber L."/>
            <person name="Bjerg J.T."/>
            <person name="Boggild A."/>
            <person name="Van De Vossenberg J."/>
            <person name="Meysman F."/>
            <person name="Nielsen L.P."/>
            <person name="Schramm A."/>
            <person name="Kjeldsen K.U."/>
        </authorList>
    </citation>
    <scope>NUCLEOTIDE SEQUENCE [LARGE SCALE GENOMIC DNA]</scope>
    <source>
        <strain evidence="9">A5</strain>
    </source>
</reference>
<name>A0A444JFU4_9BACT</name>
<accession>A0A444JFU4</accession>
<comment type="caution">
    <text evidence="9">The sequence shown here is derived from an EMBL/GenBank/DDBJ whole genome shotgun (WGS) entry which is preliminary data.</text>
</comment>
<dbReference type="CDD" id="cd04179">
    <property type="entry name" value="DPM_DPG-synthase_like"/>
    <property type="match status" value="1"/>
</dbReference>
<keyword evidence="3 5" id="KW-1133">Transmembrane helix</keyword>
<dbReference type="InterPro" id="IPR007267">
    <property type="entry name" value="GtrA_DPMS_TM"/>
</dbReference>
<keyword evidence="4 5" id="KW-0472">Membrane</keyword>
<sequence>MDSEKYYKLSVIIPIYNEEKTLNRVIDAVLAIDLPLAKEIIIVDDASTDGTQKLIEQLPDEGVVKIFHKKNQGKGAALRSGFAKATGDIVLIQDADLEYDPAEYPKLLKPILDGRADVVYGSRFIGSDAHRVLYFWHMVGNRFLTLLSNTCSNLNLTDMETCYKVFKKDVLDRIKLEENRFGIEPEMTAKIARLVQDQELAVYEVGISYSGRTYSEGKKIGIKDAFRAAWCIWKYNSTTTAKIIKYFTHGSIVALFQFIFMVLLVRGANLCTAYELNVANILSIEGALLIAFFLHSTLTWHVKFTSINEVVKSLFEFHLVTSVSILTRIGSFYFLNFLGLHYIPNLTIGVVAAILINYFGYEKIVFNRDRIKQEPFMEPILRKMRIRRVLNEIKKKPECALLDVGCGFNHAFLSAVEPYIGSGTGIDFKVPEKTSAKITTVQTRLDKKLPFKDNTFDTATMLAVLEHLDHPLEITREIARVIKPGGKLILTVPGKKAKPVLEFLSFKLGIVNRAEIEDHKKYYDLEELRDIVQQVDTLGIIHHRHFQLGMNNFCVIQKQ</sequence>
<keyword evidence="10" id="KW-1185">Reference proteome</keyword>
<evidence type="ECO:0000256" key="5">
    <source>
        <dbReference type="SAM" id="Phobius"/>
    </source>
</evidence>
<evidence type="ECO:0000256" key="1">
    <source>
        <dbReference type="ARBA" id="ARBA00004141"/>
    </source>
</evidence>
<dbReference type="AlphaFoldDB" id="A0A444JFU4"/>
<dbReference type="PANTHER" id="PTHR48090">
    <property type="entry name" value="UNDECAPRENYL-PHOSPHATE 4-DEOXY-4-FORMAMIDO-L-ARABINOSE TRANSFERASE-RELATED"/>
    <property type="match status" value="1"/>
</dbReference>
<keyword evidence="9" id="KW-0808">Transferase</keyword>
<evidence type="ECO:0000256" key="3">
    <source>
        <dbReference type="ARBA" id="ARBA00022989"/>
    </source>
</evidence>
<evidence type="ECO:0000313" key="10">
    <source>
        <dbReference type="Proteomes" id="UP000288892"/>
    </source>
</evidence>
<keyword evidence="2 5" id="KW-0812">Transmembrane</keyword>
<dbReference type="CDD" id="cd02440">
    <property type="entry name" value="AdoMet_MTases"/>
    <property type="match status" value="1"/>
</dbReference>
<dbReference type="Proteomes" id="UP000288892">
    <property type="component" value="Unassembled WGS sequence"/>
</dbReference>
<feature type="transmembrane region" description="Helical" evidence="5">
    <location>
        <begin position="246"/>
        <end position="266"/>
    </location>
</feature>
<dbReference type="InterPro" id="IPR001173">
    <property type="entry name" value="Glyco_trans_2-like"/>
</dbReference>
<evidence type="ECO:0000256" key="4">
    <source>
        <dbReference type="ARBA" id="ARBA00023136"/>
    </source>
</evidence>
<dbReference type="GO" id="GO:0016020">
    <property type="term" value="C:membrane"/>
    <property type="evidence" value="ECO:0007669"/>
    <property type="project" value="UniProtKB-SubCell"/>
</dbReference>
<dbReference type="Pfam" id="PF04138">
    <property type="entry name" value="GtrA_DPMS_TM"/>
    <property type="match status" value="1"/>
</dbReference>
<gene>
    <name evidence="9" type="ORF">VU01_10579</name>
</gene>
<dbReference type="SUPFAM" id="SSF53335">
    <property type="entry name" value="S-adenosyl-L-methionine-dependent methyltransferases"/>
    <property type="match status" value="1"/>
</dbReference>
<feature type="transmembrane region" description="Helical" evidence="5">
    <location>
        <begin position="314"/>
        <end position="335"/>
    </location>
</feature>
<dbReference type="SUPFAM" id="SSF53448">
    <property type="entry name" value="Nucleotide-diphospho-sugar transferases"/>
    <property type="match status" value="1"/>
</dbReference>
<dbReference type="PANTHER" id="PTHR48090:SF7">
    <property type="entry name" value="RFBJ PROTEIN"/>
    <property type="match status" value="1"/>
</dbReference>
<organism evidence="9 10">
    <name type="scientific">Candidatus Electrothrix marina</name>
    <dbReference type="NCBI Taxonomy" id="1859130"/>
    <lineage>
        <taxon>Bacteria</taxon>
        <taxon>Pseudomonadati</taxon>
        <taxon>Thermodesulfobacteriota</taxon>
        <taxon>Desulfobulbia</taxon>
        <taxon>Desulfobulbales</taxon>
        <taxon>Desulfobulbaceae</taxon>
        <taxon>Candidatus Electrothrix</taxon>
    </lineage>
</organism>
<evidence type="ECO:0000313" key="9">
    <source>
        <dbReference type="EMBL" id="RWX51962.1"/>
    </source>
</evidence>
<evidence type="ECO:0000259" key="7">
    <source>
        <dbReference type="Pfam" id="PF04138"/>
    </source>
</evidence>
<comment type="subcellular location">
    <subcellularLocation>
        <location evidence="1">Membrane</location>
        <topology evidence="1">Multi-pass membrane protein</topology>
    </subcellularLocation>
</comment>
<feature type="domain" description="GtrA/DPMS transmembrane" evidence="7">
    <location>
        <begin position="245"/>
        <end position="366"/>
    </location>
</feature>
<dbReference type="Pfam" id="PF00535">
    <property type="entry name" value="Glycos_transf_2"/>
    <property type="match status" value="1"/>
</dbReference>
<feature type="transmembrane region" description="Helical" evidence="5">
    <location>
        <begin position="278"/>
        <end position="302"/>
    </location>
</feature>
<protein>
    <submittedName>
        <fullName evidence="9">Glycosyltransferase involved in cell wall bisynthesis</fullName>
    </submittedName>
</protein>
<dbReference type="Gene3D" id="3.40.50.150">
    <property type="entry name" value="Vaccinia Virus protein VP39"/>
    <property type="match status" value="1"/>
</dbReference>
<dbReference type="GO" id="GO:0000271">
    <property type="term" value="P:polysaccharide biosynthetic process"/>
    <property type="evidence" value="ECO:0007669"/>
    <property type="project" value="InterPro"/>
</dbReference>
<feature type="transmembrane region" description="Helical" evidence="5">
    <location>
        <begin position="341"/>
        <end position="361"/>
    </location>
</feature>